<dbReference type="EMBL" id="CP119943">
    <property type="protein sequence ID" value="WFC97817.1"/>
    <property type="molecule type" value="Genomic_DNA"/>
</dbReference>
<dbReference type="InterPro" id="IPR036224">
    <property type="entry name" value="GINS_bundle-like_dom_sf"/>
</dbReference>
<feature type="region of interest" description="Disordered" evidence="1">
    <location>
        <begin position="146"/>
        <end position="167"/>
    </location>
</feature>
<organism evidence="2 3">
    <name type="scientific">Malassezia yamatoensis</name>
    <dbReference type="NCBI Taxonomy" id="253288"/>
    <lineage>
        <taxon>Eukaryota</taxon>
        <taxon>Fungi</taxon>
        <taxon>Dikarya</taxon>
        <taxon>Basidiomycota</taxon>
        <taxon>Ustilaginomycotina</taxon>
        <taxon>Malasseziomycetes</taxon>
        <taxon>Malasseziales</taxon>
        <taxon>Malasseziaceae</taxon>
        <taxon>Malassezia</taxon>
    </lineage>
</organism>
<feature type="compositionally biased region" description="Basic and acidic residues" evidence="1">
    <location>
        <begin position="44"/>
        <end position="53"/>
    </location>
</feature>
<keyword evidence="3" id="KW-1185">Reference proteome</keyword>
<dbReference type="CDD" id="cd11711">
    <property type="entry name" value="GINS_A_Sld5"/>
    <property type="match status" value="1"/>
</dbReference>
<reference evidence="2 3" key="1">
    <citation type="submission" date="2023-03" db="EMBL/GenBank/DDBJ databases">
        <title>Mating type loci evolution in Malassezia.</title>
        <authorList>
            <person name="Coelho M.A."/>
        </authorList>
    </citation>
    <scope>NUCLEOTIDE SEQUENCE [LARGE SCALE GENOMIC DNA]</scope>
    <source>
        <strain evidence="2 3">CBS 9725</strain>
    </source>
</reference>
<dbReference type="PANTHER" id="PTHR21206:SF0">
    <property type="entry name" value="DNA REPLICATION COMPLEX GINS PROTEIN SLD5"/>
    <property type="match status" value="1"/>
</dbReference>
<dbReference type="InterPro" id="IPR038749">
    <property type="entry name" value="Sld5_GINS_A"/>
</dbReference>
<dbReference type="GO" id="GO:0000727">
    <property type="term" value="P:double-strand break repair via break-induced replication"/>
    <property type="evidence" value="ECO:0007669"/>
    <property type="project" value="TreeGrafter"/>
</dbReference>
<feature type="compositionally biased region" description="Basic and acidic residues" evidence="1">
    <location>
        <begin position="25"/>
        <end position="35"/>
    </location>
</feature>
<dbReference type="Proteomes" id="UP001219567">
    <property type="component" value="Chromosome 1"/>
</dbReference>
<evidence type="ECO:0000256" key="1">
    <source>
        <dbReference type="SAM" id="MobiDB-lite"/>
    </source>
</evidence>
<gene>
    <name evidence="2" type="primary">SLD5</name>
    <name evidence="2" type="ORF">MYAM1_000537</name>
</gene>
<dbReference type="PANTHER" id="PTHR21206">
    <property type="entry name" value="SLD5 PROTEIN"/>
    <property type="match status" value="1"/>
</dbReference>
<name>A0AAJ5YQ91_9BASI</name>
<protein>
    <submittedName>
        <fullName evidence="2">GINS complex subunit</fullName>
    </submittedName>
</protein>
<evidence type="ECO:0000313" key="2">
    <source>
        <dbReference type="EMBL" id="WFC97817.1"/>
    </source>
</evidence>
<evidence type="ECO:0000313" key="3">
    <source>
        <dbReference type="Proteomes" id="UP001219567"/>
    </source>
</evidence>
<feature type="region of interest" description="Disordered" evidence="1">
    <location>
        <begin position="1"/>
        <end position="53"/>
    </location>
</feature>
<proteinExistence type="predicted"/>
<dbReference type="SUPFAM" id="SSF158573">
    <property type="entry name" value="GINS helical bundle-like"/>
    <property type="match status" value="1"/>
</dbReference>
<accession>A0AAJ5YQ91</accession>
<sequence length="167" mass="18927">MSHARYALSDDEDESFQPTQTSSLDTERARVKSDEPTELPPWESEVKDEASRREDSNIIQLTHAWLNERGSPEILPWNAALIEGVMDQIAQQQSILDSLMPDASTSEEEHFRLNLVQLDVERAIWLLRSYLRARISKFLPESMRDMNDPAPGASGLNQAGGMSMLRD</sequence>
<dbReference type="InterPro" id="IPR008591">
    <property type="entry name" value="GINS_Sld5"/>
</dbReference>
<dbReference type="GO" id="GO:0006261">
    <property type="term" value="P:DNA-templated DNA replication"/>
    <property type="evidence" value="ECO:0007669"/>
    <property type="project" value="InterPro"/>
</dbReference>
<dbReference type="Gene3D" id="1.20.58.1030">
    <property type="match status" value="1"/>
</dbReference>
<dbReference type="GO" id="GO:0000811">
    <property type="term" value="C:GINS complex"/>
    <property type="evidence" value="ECO:0007669"/>
    <property type="project" value="TreeGrafter"/>
</dbReference>
<dbReference type="AlphaFoldDB" id="A0AAJ5YQ91"/>